<keyword evidence="1" id="KW-0732">Signal</keyword>
<feature type="chain" id="PRO_5046566725" evidence="1">
    <location>
        <begin position="33"/>
        <end position="177"/>
    </location>
</feature>
<reference evidence="3 4" key="1">
    <citation type="submission" date="2023-08" db="EMBL/GenBank/DDBJ databases">
        <title>Rhodoferax potami sp. nov. and Rhodoferax mekongensis sp. nov., isolated from the Mekong River in Thailand.</title>
        <authorList>
            <person name="Kitikhun S."/>
            <person name="Charoenyingcharoen P."/>
            <person name="Siriarchawattana P."/>
            <person name="Likhitrattanapisal S."/>
            <person name="Nilsakha T."/>
            <person name="Chanpet A."/>
            <person name="Rattanawaree P."/>
            <person name="Ingsriswang S."/>
        </authorList>
    </citation>
    <scope>NUCLEOTIDE SEQUENCE [LARGE SCALE GENOMIC DNA]</scope>
    <source>
        <strain evidence="3 4">TBRC 17307</strain>
    </source>
</reference>
<dbReference type="Pfam" id="PF00578">
    <property type="entry name" value="AhpC-TSA"/>
    <property type="match status" value="1"/>
</dbReference>
<evidence type="ECO:0000256" key="1">
    <source>
        <dbReference type="SAM" id="SignalP"/>
    </source>
</evidence>
<dbReference type="PROSITE" id="PS51352">
    <property type="entry name" value="THIOREDOXIN_2"/>
    <property type="match status" value="1"/>
</dbReference>
<proteinExistence type="predicted"/>
<feature type="signal peptide" evidence="1">
    <location>
        <begin position="1"/>
        <end position="32"/>
    </location>
</feature>
<dbReference type="InterPro" id="IPR036249">
    <property type="entry name" value="Thioredoxin-like_sf"/>
</dbReference>
<dbReference type="EMBL" id="CP132507">
    <property type="protein sequence ID" value="WNO04692.1"/>
    <property type="molecule type" value="Genomic_DNA"/>
</dbReference>
<dbReference type="InterPro" id="IPR013766">
    <property type="entry name" value="Thioredoxin_domain"/>
</dbReference>
<keyword evidence="4" id="KW-1185">Reference proteome</keyword>
<dbReference type="SUPFAM" id="SSF52833">
    <property type="entry name" value="Thioredoxin-like"/>
    <property type="match status" value="1"/>
</dbReference>
<dbReference type="Gene3D" id="3.40.30.10">
    <property type="entry name" value="Glutaredoxin"/>
    <property type="match status" value="1"/>
</dbReference>
<feature type="domain" description="Thioredoxin" evidence="2">
    <location>
        <begin position="37"/>
        <end position="177"/>
    </location>
</feature>
<gene>
    <name evidence="3" type="ORF">RAN89_17660</name>
</gene>
<sequence length="177" mass="19454">MRSTLSLRFSRIARTWLALTAWCMGSVSSAWAQVPTSTIAVGAPFAVASAYANGQRFNTSTLDGTVTVAFFWNSNCAVCRDSLPELRANLAGWKTKPFSLLLVNLDRKADDWRAYEKLVGQTQMNAKSLYSVRLDGELPAGARLPLTLLIDSKGKVLKRFEGRLAPEVWDSVADLLP</sequence>
<dbReference type="RefSeq" id="WP_313867522.1">
    <property type="nucleotide sequence ID" value="NZ_CP132507.1"/>
</dbReference>
<organism evidence="3 4">
    <name type="scientific">Rhodoferax mekongensis</name>
    <dbReference type="NCBI Taxonomy" id="3068341"/>
    <lineage>
        <taxon>Bacteria</taxon>
        <taxon>Pseudomonadati</taxon>
        <taxon>Pseudomonadota</taxon>
        <taxon>Betaproteobacteria</taxon>
        <taxon>Burkholderiales</taxon>
        <taxon>Comamonadaceae</taxon>
        <taxon>Rhodoferax</taxon>
    </lineage>
</organism>
<dbReference type="Proteomes" id="UP001302257">
    <property type="component" value="Chromosome"/>
</dbReference>
<dbReference type="InterPro" id="IPR000866">
    <property type="entry name" value="AhpC/TSA"/>
</dbReference>
<accession>A0ABZ0AZ00</accession>
<protein>
    <submittedName>
        <fullName evidence="3">TlpA disulfide reductase family protein</fullName>
    </submittedName>
</protein>
<evidence type="ECO:0000313" key="3">
    <source>
        <dbReference type="EMBL" id="WNO04692.1"/>
    </source>
</evidence>
<name>A0ABZ0AZ00_9BURK</name>
<evidence type="ECO:0000313" key="4">
    <source>
        <dbReference type="Proteomes" id="UP001302257"/>
    </source>
</evidence>
<dbReference type="CDD" id="cd02966">
    <property type="entry name" value="TlpA_like_family"/>
    <property type="match status" value="1"/>
</dbReference>
<evidence type="ECO:0000259" key="2">
    <source>
        <dbReference type="PROSITE" id="PS51352"/>
    </source>
</evidence>